<dbReference type="PROSITE" id="PS00018">
    <property type="entry name" value="EF_HAND_1"/>
    <property type="match status" value="1"/>
</dbReference>
<feature type="compositionally biased region" description="Basic residues" evidence="9">
    <location>
        <begin position="498"/>
        <end position="510"/>
    </location>
</feature>
<accession>A0A9N8EP25</accession>
<dbReference type="Pfam" id="PF19055">
    <property type="entry name" value="ABC2_membrane_7"/>
    <property type="match status" value="1"/>
</dbReference>
<dbReference type="Proteomes" id="UP001153069">
    <property type="component" value="Unassembled WGS sequence"/>
</dbReference>
<dbReference type="PANTHER" id="PTHR48041">
    <property type="entry name" value="ABC TRANSPORTER G FAMILY MEMBER 28"/>
    <property type="match status" value="1"/>
</dbReference>
<evidence type="ECO:0000259" key="12">
    <source>
        <dbReference type="PROSITE" id="PS50222"/>
    </source>
</evidence>
<feature type="transmembrane region" description="Helical" evidence="10">
    <location>
        <begin position="1151"/>
        <end position="1180"/>
    </location>
</feature>
<sequence length="1398" mass="155949">MKILQKTQPLWLLLVISAYFPDAAYGQYEALASLIGSTQEEILELGGLPDKDCFFTFNATADNCNALIEANADSEEEEGCDCRIFCQGKTVACYDFGATPDLFSCPSVYGVVAGCQENQTFSEPLLSTDNSTDEPCPEGYMCTRGRQKKCDDIRQIPLQLGLGDVHAGMWCPGRGDRRDNGYQICEAGHYCPNSTTMIRCPAGYFCPHKTAYPDIECPHCGEAAATLGRKPYGYIVGGVVAGLILLLVIYEMFRRYNTGLWDHLLELQARNFDKVKATVQAKSRQEKLKKLEPKLRVIEKRLQQDSGSYRADPTQSIRAVSVDNKSGRIKFNARKLFDMMDVSGDGELTYEELEHALNLNQVQMREFIRRMNQEARKPPETETISREIFIKHFLSVLEQTSHFEPTATEATELFDEILLAKGTLDVEGIAHEDLFDSPISSFLDDAKINQIIKRFRELQEKQMGSRMSLGEGDSDLMPDESFKSDVPRDSDVSNPSVSRRRRSTVSKQVRRASIGGGRRSSFSGDNAINAINRFKFRRPSILTFMQKHDVITREEFIAWYPALLTEVTRDVQRRDSSVVSRSELGVDITFQNLSLTVTVKGNEVKIVDNVTGRLKAASMTALMGGSGAGKTSLLNALCGRAFYGEVTGTVRINGHETTIEEHASAVGFVPQDDIVYAELTVRENFIFSGRFQLPKDTSTKDIEDLADATMANLGLSRVMHSIVGDVTRRGVSGGEKKRVNIGLELMARPKIVFLDEPTSGLDANSALLVMESLKTLTQIYGTTICSVIHQPRKFIYELFDSLILLGVGGKMVFHGPTEDAEPYFRKLHYDLPPGESIADWLIDISSGRLGPSMQLKEKAKKEERDSRRYRPSTDAIIEEESEADSTTFNASEVDVDDFDSNGEFLLPEEGPSSSATNPVPFEFKQSGLSMDSTAFSTYSTMPAQEGSQALILSMRSALDMDKSRTLNKTEDIFEDPAAQAKARREVLYSKWRSHFSQLDDDERDTYEPPEPYELPEKTDKAPFMIQVGYQLRRLLIVAGRNWLTKTIDTFIIVGAAVLVSLMDGVEQPTMWVGMSNLKYDFTAEPTSVEEVVSEFPKFFQYAIWANLNNLHAYGTKLGVLIAVLVALTATKTITSKRKEFFREAASGYSTNAYFIAVNVIATLEHSIQIAIAALCSIWLRNSLSHWYSWMVAFLLCGWISVSWAFLFPLIVPPDNVVLVTGFYMVLFGLLFSGALAPVLYSTIYADTFMSIFSGLLSPTRYFIEALSVSESRVLPVQSGFTEFGINVGGGMFEAMSFKITGLGLNDFYNVTQRSTDGWYWGALPAFLVGLLIRWASLGFIHVSDRAKQAKKPMLHTVAKKGALAWIALFLYSAILIGLLFATVWTILREKSAYPDQEF</sequence>
<keyword evidence="7 10" id="KW-1133">Transmembrane helix</keyword>
<evidence type="ECO:0000256" key="8">
    <source>
        <dbReference type="ARBA" id="ARBA00023136"/>
    </source>
</evidence>
<feature type="transmembrane region" description="Helical" evidence="10">
    <location>
        <begin position="1186"/>
        <end position="1209"/>
    </location>
</feature>
<evidence type="ECO:0000256" key="9">
    <source>
        <dbReference type="SAM" id="MobiDB-lite"/>
    </source>
</evidence>
<evidence type="ECO:0000256" key="3">
    <source>
        <dbReference type="ARBA" id="ARBA00022692"/>
    </source>
</evidence>
<dbReference type="PROSITE" id="PS50893">
    <property type="entry name" value="ABC_TRANSPORTER_2"/>
    <property type="match status" value="1"/>
</dbReference>
<keyword evidence="4" id="KW-0547">Nucleotide-binding</keyword>
<feature type="compositionally biased region" description="Basic and acidic residues" evidence="9">
    <location>
        <begin position="480"/>
        <end position="491"/>
    </location>
</feature>
<dbReference type="Gene3D" id="1.10.238.10">
    <property type="entry name" value="EF-hand"/>
    <property type="match status" value="1"/>
</dbReference>
<keyword evidence="5" id="KW-0106">Calcium</keyword>
<dbReference type="PROSITE" id="PS00211">
    <property type="entry name" value="ABC_TRANSPORTER_1"/>
    <property type="match status" value="1"/>
</dbReference>
<feature type="region of interest" description="Disordered" evidence="9">
    <location>
        <begin position="899"/>
        <end position="918"/>
    </location>
</feature>
<feature type="signal peptide" evidence="11">
    <location>
        <begin position="1"/>
        <end position="26"/>
    </location>
</feature>
<dbReference type="GO" id="GO:0016020">
    <property type="term" value="C:membrane"/>
    <property type="evidence" value="ECO:0007669"/>
    <property type="project" value="UniProtKB-SubCell"/>
</dbReference>
<dbReference type="GO" id="GO:0005509">
    <property type="term" value="F:calcium ion binding"/>
    <property type="evidence" value="ECO:0007669"/>
    <property type="project" value="InterPro"/>
</dbReference>
<organism evidence="14 15">
    <name type="scientific">Seminavis robusta</name>
    <dbReference type="NCBI Taxonomy" id="568900"/>
    <lineage>
        <taxon>Eukaryota</taxon>
        <taxon>Sar</taxon>
        <taxon>Stramenopiles</taxon>
        <taxon>Ochrophyta</taxon>
        <taxon>Bacillariophyta</taxon>
        <taxon>Bacillariophyceae</taxon>
        <taxon>Bacillariophycidae</taxon>
        <taxon>Naviculales</taxon>
        <taxon>Naviculaceae</taxon>
        <taxon>Seminavis</taxon>
    </lineage>
</organism>
<feature type="chain" id="PRO_5040325644" evidence="11">
    <location>
        <begin position="27"/>
        <end position="1398"/>
    </location>
</feature>
<dbReference type="SUPFAM" id="SSF47473">
    <property type="entry name" value="EF-hand"/>
    <property type="match status" value="1"/>
</dbReference>
<name>A0A9N8EP25_9STRA</name>
<evidence type="ECO:0000256" key="7">
    <source>
        <dbReference type="ARBA" id="ARBA00022989"/>
    </source>
</evidence>
<dbReference type="InterPro" id="IPR002048">
    <property type="entry name" value="EF_hand_dom"/>
</dbReference>
<feature type="domain" description="ABC transporter" evidence="13">
    <location>
        <begin position="588"/>
        <end position="832"/>
    </location>
</feature>
<feature type="transmembrane region" description="Helical" evidence="10">
    <location>
        <begin position="232"/>
        <end position="250"/>
    </location>
</feature>
<evidence type="ECO:0000256" key="4">
    <source>
        <dbReference type="ARBA" id="ARBA00022741"/>
    </source>
</evidence>
<proteinExistence type="predicted"/>
<dbReference type="CDD" id="cd03213">
    <property type="entry name" value="ABCG_EPDR"/>
    <property type="match status" value="1"/>
</dbReference>
<dbReference type="FunFam" id="3.40.50.300:FF:000367">
    <property type="entry name" value="ABC transporter G family member 24"/>
    <property type="match status" value="1"/>
</dbReference>
<dbReference type="OrthoDB" id="194417at2759"/>
<feature type="domain" description="EF-hand" evidence="12">
    <location>
        <begin position="328"/>
        <end position="363"/>
    </location>
</feature>
<protein>
    <submittedName>
        <fullName evidence="14">White-brown complex homolog protein 30</fullName>
    </submittedName>
</protein>
<gene>
    <name evidence="14" type="ORF">SEMRO_1316_G262150.1</name>
</gene>
<comment type="subcellular location">
    <subcellularLocation>
        <location evidence="1">Membrane</location>
        <topology evidence="1">Multi-pass membrane protein</topology>
    </subcellularLocation>
</comment>
<evidence type="ECO:0000256" key="5">
    <source>
        <dbReference type="ARBA" id="ARBA00022837"/>
    </source>
</evidence>
<reference evidence="14" key="1">
    <citation type="submission" date="2020-06" db="EMBL/GenBank/DDBJ databases">
        <authorList>
            <consortium name="Plant Systems Biology data submission"/>
        </authorList>
    </citation>
    <scope>NUCLEOTIDE SEQUENCE</scope>
    <source>
        <strain evidence="14">D6</strain>
    </source>
</reference>
<feature type="transmembrane region" description="Helical" evidence="10">
    <location>
        <begin position="1216"/>
        <end position="1240"/>
    </location>
</feature>
<feature type="transmembrane region" description="Helical" evidence="10">
    <location>
        <begin position="1363"/>
        <end position="1387"/>
    </location>
</feature>
<comment type="caution">
    <text evidence="14">The sequence shown here is derived from an EMBL/GenBank/DDBJ whole genome shotgun (WGS) entry which is preliminary data.</text>
</comment>
<feature type="region of interest" description="Disordered" evidence="9">
    <location>
        <begin position="463"/>
        <end position="518"/>
    </location>
</feature>
<feature type="transmembrane region" description="Helical" evidence="10">
    <location>
        <begin position="1110"/>
        <end position="1130"/>
    </location>
</feature>
<evidence type="ECO:0000256" key="6">
    <source>
        <dbReference type="ARBA" id="ARBA00022840"/>
    </source>
</evidence>
<dbReference type="InterPro" id="IPR003439">
    <property type="entry name" value="ABC_transporter-like_ATP-bd"/>
</dbReference>
<dbReference type="InterPro" id="IPR050352">
    <property type="entry name" value="ABCG_transporters"/>
</dbReference>
<dbReference type="PANTHER" id="PTHR48041:SF91">
    <property type="entry name" value="ABC TRANSPORTER G FAMILY MEMBER 28"/>
    <property type="match status" value="1"/>
</dbReference>
<dbReference type="SMART" id="SM00382">
    <property type="entry name" value="AAA"/>
    <property type="match status" value="1"/>
</dbReference>
<dbReference type="InterPro" id="IPR018247">
    <property type="entry name" value="EF_Hand_1_Ca_BS"/>
</dbReference>
<keyword evidence="15" id="KW-1185">Reference proteome</keyword>
<dbReference type="GO" id="GO:0005524">
    <property type="term" value="F:ATP binding"/>
    <property type="evidence" value="ECO:0007669"/>
    <property type="project" value="UniProtKB-KW"/>
</dbReference>
<dbReference type="Gene3D" id="3.40.50.300">
    <property type="entry name" value="P-loop containing nucleotide triphosphate hydrolases"/>
    <property type="match status" value="1"/>
</dbReference>
<keyword evidence="3 10" id="KW-0812">Transmembrane</keyword>
<dbReference type="InterPro" id="IPR003593">
    <property type="entry name" value="AAA+_ATPase"/>
</dbReference>
<feature type="transmembrane region" description="Helical" evidence="10">
    <location>
        <begin position="1318"/>
        <end position="1342"/>
    </location>
</feature>
<dbReference type="InterPro" id="IPR027417">
    <property type="entry name" value="P-loop_NTPase"/>
</dbReference>
<dbReference type="EMBL" id="CAICTM010001314">
    <property type="protein sequence ID" value="CAB9522559.1"/>
    <property type="molecule type" value="Genomic_DNA"/>
</dbReference>
<evidence type="ECO:0000256" key="1">
    <source>
        <dbReference type="ARBA" id="ARBA00004141"/>
    </source>
</evidence>
<dbReference type="GO" id="GO:0140359">
    <property type="term" value="F:ABC-type transporter activity"/>
    <property type="evidence" value="ECO:0007669"/>
    <property type="project" value="InterPro"/>
</dbReference>
<dbReference type="InterPro" id="IPR043926">
    <property type="entry name" value="ABCG_dom"/>
</dbReference>
<keyword evidence="6" id="KW-0067">ATP-binding</keyword>
<evidence type="ECO:0000256" key="2">
    <source>
        <dbReference type="ARBA" id="ARBA00022448"/>
    </source>
</evidence>
<dbReference type="SUPFAM" id="SSF52540">
    <property type="entry name" value="P-loop containing nucleoside triphosphate hydrolases"/>
    <property type="match status" value="1"/>
</dbReference>
<dbReference type="InterPro" id="IPR017871">
    <property type="entry name" value="ABC_transporter-like_CS"/>
</dbReference>
<evidence type="ECO:0000313" key="14">
    <source>
        <dbReference type="EMBL" id="CAB9522559.1"/>
    </source>
</evidence>
<keyword evidence="11" id="KW-0732">Signal</keyword>
<evidence type="ECO:0000256" key="11">
    <source>
        <dbReference type="SAM" id="SignalP"/>
    </source>
</evidence>
<keyword evidence="2" id="KW-0813">Transport</keyword>
<evidence type="ECO:0000256" key="10">
    <source>
        <dbReference type="SAM" id="Phobius"/>
    </source>
</evidence>
<dbReference type="GO" id="GO:0016887">
    <property type="term" value="F:ATP hydrolysis activity"/>
    <property type="evidence" value="ECO:0007669"/>
    <property type="project" value="InterPro"/>
</dbReference>
<dbReference type="Pfam" id="PF00005">
    <property type="entry name" value="ABC_tran"/>
    <property type="match status" value="1"/>
</dbReference>
<evidence type="ECO:0000313" key="15">
    <source>
        <dbReference type="Proteomes" id="UP001153069"/>
    </source>
</evidence>
<evidence type="ECO:0000259" key="13">
    <source>
        <dbReference type="PROSITE" id="PS50893"/>
    </source>
</evidence>
<keyword evidence="8 10" id="KW-0472">Membrane</keyword>
<dbReference type="InterPro" id="IPR011992">
    <property type="entry name" value="EF-hand-dom_pair"/>
</dbReference>
<dbReference type="PROSITE" id="PS50222">
    <property type="entry name" value="EF_HAND_2"/>
    <property type="match status" value="1"/>
</dbReference>